<feature type="region of interest" description="Disordered" evidence="1">
    <location>
        <begin position="81"/>
        <end position="101"/>
    </location>
</feature>
<organism evidence="2 3">
    <name type="scientific">Glossina palpalis gambiensis</name>
    <dbReference type="NCBI Taxonomy" id="67801"/>
    <lineage>
        <taxon>Eukaryota</taxon>
        <taxon>Metazoa</taxon>
        <taxon>Ecdysozoa</taxon>
        <taxon>Arthropoda</taxon>
        <taxon>Hexapoda</taxon>
        <taxon>Insecta</taxon>
        <taxon>Pterygota</taxon>
        <taxon>Neoptera</taxon>
        <taxon>Endopterygota</taxon>
        <taxon>Diptera</taxon>
        <taxon>Brachycera</taxon>
        <taxon>Muscomorpha</taxon>
        <taxon>Hippoboscoidea</taxon>
        <taxon>Glossinidae</taxon>
        <taxon>Glossina</taxon>
    </lineage>
</organism>
<accession>A0A1B0AMR3</accession>
<keyword evidence="3" id="KW-1185">Reference proteome</keyword>
<dbReference type="EMBL" id="JXJN01000552">
    <property type="status" value="NOT_ANNOTATED_CDS"/>
    <property type="molecule type" value="Genomic_DNA"/>
</dbReference>
<reference evidence="2" key="2">
    <citation type="submission" date="2020-05" db="UniProtKB">
        <authorList>
            <consortium name="EnsemblMetazoa"/>
        </authorList>
    </citation>
    <scope>IDENTIFICATION</scope>
    <source>
        <strain evidence="2">IAEA</strain>
    </source>
</reference>
<protein>
    <submittedName>
        <fullName evidence="2">Uncharacterized protein</fullName>
    </submittedName>
</protein>
<dbReference type="AlphaFoldDB" id="A0A1B0AMR3"/>
<dbReference type="VEuPathDB" id="VectorBase:GPPI002155"/>
<sequence length="148" mass="16752">MLIQTTTITIQADMLFDVYISDSKRALTILGDEQVYLPHHYEIAYWMRFDSDSSYRKLERWKGQTTDGYKKTIKRGPDSAQISNLPVIDPSSPTSTPSVHSRTSELCCESIERYVFMVLMAGKESTEHPMSCSHNIASLPFDGGSCIF</sequence>
<evidence type="ECO:0000313" key="2">
    <source>
        <dbReference type="EnsemblMetazoa" id="GPPI002155-PA"/>
    </source>
</evidence>
<dbReference type="Proteomes" id="UP000092460">
    <property type="component" value="Unassembled WGS sequence"/>
</dbReference>
<evidence type="ECO:0000256" key="1">
    <source>
        <dbReference type="SAM" id="MobiDB-lite"/>
    </source>
</evidence>
<dbReference type="EnsemblMetazoa" id="GPPI002155-RA">
    <property type="protein sequence ID" value="GPPI002155-PA"/>
    <property type="gene ID" value="GPPI002155"/>
</dbReference>
<proteinExistence type="predicted"/>
<feature type="compositionally biased region" description="Low complexity" evidence="1">
    <location>
        <begin position="90"/>
        <end position="101"/>
    </location>
</feature>
<reference evidence="3" key="1">
    <citation type="submission" date="2015-01" db="EMBL/GenBank/DDBJ databases">
        <authorList>
            <person name="Aksoy S."/>
            <person name="Warren W."/>
            <person name="Wilson R.K."/>
        </authorList>
    </citation>
    <scope>NUCLEOTIDE SEQUENCE [LARGE SCALE GENOMIC DNA]</scope>
    <source>
        <strain evidence="3">IAEA</strain>
    </source>
</reference>
<evidence type="ECO:0000313" key="3">
    <source>
        <dbReference type="Proteomes" id="UP000092460"/>
    </source>
</evidence>
<name>A0A1B0AMR3_9MUSC</name>